<dbReference type="AlphaFoldDB" id="A0A432X7H2"/>
<accession>A0A432X7H2</accession>
<reference evidence="1 2" key="1">
    <citation type="journal article" date="2011" name="Front. Microbiol.">
        <title>Genomic signatures of strain selection and enhancement in Bacillus atrophaeus var. globigii, a historical biowarfare simulant.</title>
        <authorList>
            <person name="Gibbons H.S."/>
            <person name="Broomall S.M."/>
            <person name="McNew L.A."/>
            <person name="Daligault H."/>
            <person name="Chapman C."/>
            <person name="Bruce D."/>
            <person name="Karavis M."/>
            <person name="Krepps M."/>
            <person name="McGregor P.A."/>
            <person name="Hong C."/>
            <person name="Park K.H."/>
            <person name="Akmal A."/>
            <person name="Feldman A."/>
            <person name="Lin J.S."/>
            <person name="Chang W.E."/>
            <person name="Higgs B.W."/>
            <person name="Demirev P."/>
            <person name="Lindquist J."/>
            <person name="Liem A."/>
            <person name="Fochler E."/>
            <person name="Read T.D."/>
            <person name="Tapia R."/>
            <person name="Johnson S."/>
            <person name="Bishop-Lilly K.A."/>
            <person name="Detter C."/>
            <person name="Han C."/>
            <person name="Sozhamannan S."/>
            <person name="Rosenzweig C.N."/>
            <person name="Skowronski E.W."/>
        </authorList>
    </citation>
    <scope>NUCLEOTIDE SEQUENCE [LARGE SCALE GENOMIC DNA]</scope>
    <source>
        <strain evidence="1 2">AIT1</strain>
    </source>
</reference>
<dbReference type="EMBL" id="PIPQ01000002">
    <property type="protein sequence ID" value="RUO42766.1"/>
    <property type="molecule type" value="Genomic_DNA"/>
</dbReference>
<gene>
    <name evidence="1" type="primary">csy1</name>
    <name evidence="1" type="ORF">CWE15_04990</name>
</gene>
<dbReference type="OrthoDB" id="9815616at2"/>
<proteinExistence type="predicted"/>
<evidence type="ECO:0000313" key="2">
    <source>
        <dbReference type="Proteomes" id="UP000286976"/>
    </source>
</evidence>
<evidence type="ECO:0000313" key="1">
    <source>
        <dbReference type="EMBL" id="RUO42766.1"/>
    </source>
</evidence>
<organism evidence="1 2">
    <name type="scientific">Aliidiomarina taiwanensis</name>
    <dbReference type="NCBI Taxonomy" id="946228"/>
    <lineage>
        <taxon>Bacteria</taxon>
        <taxon>Pseudomonadati</taxon>
        <taxon>Pseudomonadota</taxon>
        <taxon>Gammaproteobacteria</taxon>
        <taxon>Alteromonadales</taxon>
        <taxon>Idiomarinaceae</taxon>
        <taxon>Aliidiomarina</taxon>
    </lineage>
</organism>
<dbReference type="NCBIfam" id="TIGR02564">
    <property type="entry name" value="cas_Csy1"/>
    <property type="match status" value="1"/>
</dbReference>
<dbReference type="Pfam" id="PF09611">
    <property type="entry name" value="Cas_Csy1"/>
    <property type="match status" value="1"/>
</dbReference>
<dbReference type="RefSeq" id="WP_126756981.1">
    <property type="nucleotide sequence ID" value="NZ_PIPQ01000002.1"/>
</dbReference>
<dbReference type="InterPro" id="IPR013397">
    <property type="entry name" value="CRISPR-assoc_prot_Csy1"/>
</dbReference>
<protein>
    <submittedName>
        <fullName evidence="1">Type I-F CRISPR-associated protein Csy1</fullName>
    </submittedName>
</protein>
<keyword evidence="2" id="KW-1185">Reference proteome</keyword>
<name>A0A432X7H2_9GAMM</name>
<dbReference type="Proteomes" id="UP000286976">
    <property type="component" value="Unassembled WGS sequence"/>
</dbReference>
<comment type="caution">
    <text evidence="1">The sequence shown here is derived from an EMBL/GenBank/DDBJ whole genome shotgun (WGS) entry which is preliminary data.</text>
</comment>
<sequence>MEAITTQQVKEAINTFLTEQYDKKTETQQKQLLKAKEQGDYEKIADLNEKLSAAKRKYQLETWMADAANRMANQLHFGTHISKGIHPDAKGDNVTFIDERQSPYVGTHSIDIDVLDANGNAAALPLFAFFNQQVKKGVKIGDLIIEKHAATNGVFSEKNELSDTYLKSFYSALTGSIKKPATHERNKQLLWPIAEHDYNVIVPLYPSVFTYYLYNKINDLRYSDENKSARDNRFKKTAEQKPYVSLSNTAVVQLGGTKPQNISSLMSKQGGRNYLLPSLPPKYQQTEQFKIPTYANSIFDKALDYRCKDTFKALVRLIETQYNNVNIRKARRAILDDLLFQVFSIASSIQQQYLPGWSQNFALNYSEKLWLDPQRCSIEGEETFKQDRDSNNWQADISKRFASWVNSHLRRKLKNIKHDFADAEHTEWQREMDDMISQSQRSGQGVFL</sequence>